<dbReference type="WBParaSite" id="NBR_0001465801-mRNA-1">
    <property type="protein sequence ID" value="NBR_0001465801-mRNA-1"/>
    <property type="gene ID" value="NBR_0001465801"/>
</dbReference>
<dbReference type="PROSITE" id="PS01309">
    <property type="entry name" value="UPF0057"/>
    <property type="match status" value="1"/>
</dbReference>
<evidence type="ECO:0000256" key="5">
    <source>
        <dbReference type="ARBA" id="ARBA00023136"/>
    </source>
</evidence>
<evidence type="ECO:0000256" key="4">
    <source>
        <dbReference type="ARBA" id="ARBA00022989"/>
    </source>
</evidence>
<dbReference type="GO" id="GO:0016020">
    <property type="term" value="C:membrane"/>
    <property type="evidence" value="ECO:0007669"/>
    <property type="project" value="UniProtKB-SubCell"/>
</dbReference>
<evidence type="ECO:0000256" key="2">
    <source>
        <dbReference type="ARBA" id="ARBA00009530"/>
    </source>
</evidence>
<dbReference type="PANTHER" id="PTHR21659:SF42">
    <property type="entry name" value="UPF0057 MEMBRANE PROTEIN ZK632.10-RELATED"/>
    <property type="match status" value="1"/>
</dbReference>
<evidence type="ECO:0000313" key="8">
    <source>
        <dbReference type="Proteomes" id="UP000271162"/>
    </source>
</evidence>
<dbReference type="EMBL" id="UYSL01021441">
    <property type="protein sequence ID" value="VDL78248.1"/>
    <property type="molecule type" value="Genomic_DNA"/>
</dbReference>
<comment type="subcellular location">
    <subcellularLocation>
        <location evidence="1">Membrane</location>
    </subcellularLocation>
</comment>
<comment type="similarity">
    <text evidence="2">Belongs to the UPF0057 (PMP3) family.</text>
</comment>
<keyword evidence="3" id="KW-0812">Transmembrane</keyword>
<gene>
    <name evidence="7" type="ORF">NBR_LOCUS14659</name>
</gene>
<name>A0A0N4YDG1_NIPBR</name>
<reference evidence="9" key="1">
    <citation type="submission" date="2017-02" db="UniProtKB">
        <authorList>
            <consortium name="WormBaseParasite"/>
        </authorList>
    </citation>
    <scope>IDENTIFICATION</scope>
</reference>
<evidence type="ECO:0000256" key="6">
    <source>
        <dbReference type="SAM" id="SignalP"/>
    </source>
</evidence>
<dbReference type="PANTHER" id="PTHR21659">
    <property type="entry name" value="HYDROPHOBIC PROTEIN RCI2 LOW TEMPERATURE AND SALT RESPONSIVE PROTEIN LTI6 -RELATED"/>
    <property type="match status" value="1"/>
</dbReference>
<dbReference type="AlphaFoldDB" id="A0A0N4YDG1"/>
<dbReference type="Proteomes" id="UP000271162">
    <property type="component" value="Unassembled WGS sequence"/>
</dbReference>
<keyword evidence="8" id="KW-1185">Reference proteome</keyword>
<feature type="chain" id="PRO_5043125752" evidence="6">
    <location>
        <begin position="21"/>
        <end position="68"/>
    </location>
</feature>
<keyword evidence="5" id="KW-0472">Membrane</keyword>
<proteinExistence type="inferred from homology"/>
<evidence type="ECO:0000256" key="1">
    <source>
        <dbReference type="ARBA" id="ARBA00004370"/>
    </source>
</evidence>
<accession>A0A0N4YDG1</accession>
<keyword evidence="4" id="KW-1133">Transmembrane helix</keyword>
<reference evidence="7 8" key="2">
    <citation type="submission" date="2018-11" db="EMBL/GenBank/DDBJ databases">
        <authorList>
            <consortium name="Pathogen Informatics"/>
        </authorList>
    </citation>
    <scope>NUCLEOTIDE SEQUENCE [LARGE SCALE GENOMIC DNA]</scope>
</reference>
<dbReference type="Pfam" id="PF01679">
    <property type="entry name" value="Pmp3"/>
    <property type="match status" value="1"/>
</dbReference>
<evidence type="ECO:0000313" key="7">
    <source>
        <dbReference type="EMBL" id="VDL78248.1"/>
    </source>
</evidence>
<dbReference type="InterPro" id="IPR000612">
    <property type="entry name" value="PMP3"/>
</dbReference>
<keyword evidence="6" id="KW-0732">Signal</keyword>
<sequence length="68" mass="7279">MCKCCEFLLAFVFPPLAVLSHTGCSGALLFNVVLTSCLWIPGIAHAIYVVCQPEEPQIVLTTNVSAVV</sequence>
<evidence type="ECO:0000313" key="9">
    <source>
        <dbReference type="WBParaSite" id="NBR_0001465801-mRNA-1"/>
    </source>
</evidence>
<organism evidence="9">
    <name type="scientific">Nippostrongylus brasiliensis</name>
    <name type="common">Rat hookworm</name>
    <dbReference type="NCBI Taxonomy" id="27835"/>
    <lineage>
        <taxon>Eukaryota</taxon>
        <taxon>Metazoa</taxon>
        <taxon>Ecdysozoa</taxon>
        <taxon>Nematoda</taxon>
        <taxon>Chromadorea</taxon>
        <taxon>Rhabditida</taxon>
        <taxon>Rhabditina</taxon>
        <taxon>Rhabditomorpha</taxon>
        <taxon>Strongyloidea</taxon>
        <taxon>Heligmosomidae</taxon>
        <taxon>Nippostrongylus</taxon>
    </lineage>
</organism>
<feature type="signal peptide" evidence="6">
    <location>
        <begin position="1"/>
        <end position="20"/>
    </location>
</feature>
<evidence type="ECO:0000256" key="3">
    <source>
        <dbReference type="ARBA" id="ARBA00022692"/>
    </source>
</evidence>
<protein>
    <submittedName>
        <fullName evidence="9">Plasma membrane proteolipid 3</fullName>
    </submittedName>
</protein>